<dbReference type="AlphaFoldDB" id="X0ZKR6"/>
<sequence length="151" mass="17072">DGEGYILDDRSLLGSPGEWADTVLTAYTRNQADMVVGEANYGGDMVESTIMQAAKNQRQIIRYKNVHASRGKAIRAEPVVAMYEHGRMHHVGDFPYLEDEMVTWIPGESRDSPNRLDAMVWAITELMLGEPEPEEQIIIYDAMSEVRELEL</sequence>
<evidence type="ECO:0000313" key="3">
    <source>
        <dbReference type="EMBL" id="GAG58687.1"/>
    </source>
</evidence>
<protein>
    <recommendedName>
        <fullName evidence="2">Terminase large subunit gp17-like C-terminal domain-containing protein</fullName>
    </recommendedName>
</protein>
<comment type="caution">
    <text evidence="3">The sequence shown here is derived from an EMBL/GenBank/DDBJ whole genome shotgun (WGS) entry which is preliminary data.</text>
</comment>
<gene>
    <name evidence="3" type="ORF">S01H4_19750</name>
</gene>
<keyword evidence="1" id="KW-1188">Viral release from host cell</keyword>
<evidence type="ECO:0000256" key="1">
    <source>
        <dbReference type="ARBA" id="ARBA00022612"/>
    </source>
</evidence>
<proteinExistence type="predicted"/>
<feature type="domain" description="Terminase large subunit gp17-like C-terminal" evidence="2">
    <location>
        <begin position="15"/>
        <end position="124"/>
    </location>
</feature>
<accession>X0ZKR6</accession>
<feature type="non-terminal residue" evidence="3">
    <location>
        <position position="1"/>
    </location>
</feature>
<name>X0ZKR6_9ZZZZ</name>
<dbReference type="InterPro" id="IPR035421">
    <property type="entry name" value="Terminase_6C"/>
</dbReference>
<dbReference type="Pfam" id="PF17289">
    <property type="entry name" value="Terminase_6C"/>
    <property type="match status" value="1"/>
</dbReference>
<organism evidence="3">
    <name type="scientific">marine sediment metagenome</name>
    <dbReference type="NCBI Taxonomy" id="412755"/>
    <lineage>
        <taxon>unclassified sequences</taxon>
        <taxon>metagenomes</taxon>
        <taxon>ecological metagenomes</taxon>
    </lineage>
</organism>
<dbReference type="EMBL" id="BART01008829">
    <property type="protein sequence ID" value="GAG58687.1"/>
    <property type="molecule type" value="Genomic_DNA"/>
</dbReference>
<reference evidence="3" key="1">
    <citation type="journal article" date="2014" name="Front. Microbiol.">
        <title>High frequency of phylogenetically diverse reductive dehalogenase-homologous genes in deep subseafloor sedimentary metagenomes.</title>
        <authorList>
            <person name="Kawai M."/>
            <person name="Futagami T."/>
            <person name="Toyoda A."/>
            <person name="Takaki Y."/>
            <person name="Nishi S."/>
            <person name="Hori S."/>
            <person name="Arai W."/>
            <person name="Tsubouchi T."/>
            <person name="Morono Y."/>
            <person name="Uchiyama I."/>
            <person name="Ito T."/>
            <person name="Fujiyama A."/>
            <person name="Inagaki F."/>
            <person name="Takami H."/>
        </authorList>
    </citation>
    <scope>NUCLEOTIDE SEQUENCE</scope>
    <source>
        <strain evidence="3">Expedition CK06-06</strain>
    </source>
</reference>
<evidence type="ECO:0000259" key="2">
    <source>
        <dbReference type="Pfam" id="PF17289"/>
    </source>
</evidence>